<evidence type="ECO:0000313" key="1">
    <source>
        <dbReference type="EMBL" id="WVX92079.1"/>
    </source>
</evidence>
<dbReference type="EMBL" id="PP226939">
    <property type="protein sequence ID" value="WVX92079.1"/>
    <property type="molecule type" value="Genomic_DNA"/>
</dbReference>
<keyword evidence="2" id="KW-1185">Reference proteome</keyword>
<proteinExistence type="predicted"/>
<name>A0ABZ2CNU4_9CAUD</name>
<reference evidence="1 2" key="1">
    <citation type="submission" date="2024-01" db="EMBL/GenBank/DDBJ databases">
        <authorList>
            <person name="Wang Y."/>
            <person name="Lin M."/>
        </authorList>
    </citation>
    <scope>NUCLEOTIDE SEQUENCE [LARGE SCALE GENOMIC DNA]</scope>
</reference>
<dbReference type="Proteomes" id="UP001333037">
    <property type="component" value="Segment"/>
</dbReference>
<evidence type="ECO:0000313" key="2">
    <source>
        <dbReference type="Proteomes" id="UP001333037"/>
    </source>
</evidence>
<organism evidence="1 2">
    <name type="scientific">Aeromonas phage phiA014S</name>
    <dbReference type="NCBI Taxonomy" id="3119845"/>
    <lineage>
        <taxon>Viruses</taxon>
        <taxon>Duplodnaviria</taxon>
        <taxon>Heunggongvirae</taxon>
        <taxon>Uroviricota</taxon>
        <taxon>Caudoviricetes</taxon>
        <taxon>Autographivirales</taxon>
        <taxon>Autotranscriptaviridae</taxon>
        <taxon>Studiervirinae</taxon>
        <taxon>Coryciavirus</taxon>
        <taxon>Coryciavirus A014S</taxon>
    </lineage>
</organism>
<sequence length="89" mass="10064">MVNQITVSDVSMKLYDRASEYTTGCAFYWVRELSLETRVQTYGAGFACEIMLVDYWTNECVVRAAGFGIAETMEKFINSVIDANKGKQQ</sequence>
<protein>
    <submittedName>
        <fullName evidence="1">Uncharacterized protein</fullName>
    </submittedName>
</protein>
<accession>A0ABZ2CNU4</accession>